<sequence length="35" mass="4108">MLTQTTGKRYQFMGLVCETLYTSHIMYYLGMLSIL</sequence>
<proteinExistence type="predicted"/>
<organism evidence="2">
    <name type="scientific">Anguilla anguilla</name>
    <name type="common">European freshwater eel</name>
    <name type="synonym">Muraena anguilla</name>
    <dbReference type="NCBI Taxonomy" id="7936"/>
    <lineage>
        <taxon>Eukaryota</taxon>
        <taxon>Metazoa</taxon>
        <taxon>Chordata</taxon>
        <taxon>Craniata</taxon>
        <taxon>Vertebrata</taxon>
        <taxon>Euteleostomi</taxon>
        <taxon>Actinopterygii</taxon>
        <taxon>Neopterygii</taxon>
        <taxon>Teleostei</taxon>
        <taxon>Anguilliformes</taxon>
        <taxon>Anguillidae</taxon>
        <taxon>Anguilla</taxon>
    </lineage>
</organism>
<keyword evidence="1" id="KW-0472">Membrane</keyword>
<keyword evidence="1" id="KW-0812">Transmembrane</keyword>
<accession>A0A0E9SYD7</accession>
<reference evidence="2" key="2">
    <citation type="journal article" date="2015" name="Fish Shellfish Immunol.">
        <title>Early steps in the European eel (Anguilla anguilla)-Vibrio vulnificus interaction in the gills: Role of the RtxA13 toxin.</title>
        <authorList>
            <person name="Callol A."/>
            <person name="Pajuelo D."/>
            <person name="Ebbesson L."/>
            <person name="Teles M."/>
            <person name="MacKenzie S."/>
            <person name="Amaro C."/>
        </authorList>
    </citation>
    <scope>NUCLEOTIDE SEQUENCE</scope>
</reference>
<evidence type="ECO:0000256" key="1">
    <source>
        <dbReference type="SAM" id="Phobius"/>
    </source>
</evidence>
<keyword evidence="1" id="KW-1133">Transmembrane helix</keyword>
<evidence type="ECO:0000313" key="2">
    <source>
        <dbReference type="EMBL" id="JAH46354.1"/>
    </source>
</evidence>
<feature type="transmembrane region" description="Helical" evidence="1">
    <location>
        <begin position="12"/>
        <end position="30"/>
    </location>
</feature>
<dbReference type="EMBL" id="GBXM01062223">
    <property type="protein sequence ID" value="JAH46354.1"/>
    <property type="molecule type" value="Transcribed_RNA"/>
</dbReference>
<reference evidence="2" key="1">
    <citation type="submission" date="2014-11" db="EMBL/GenBank/DDBJ databases">
        <authorList>
            <person name="Amaro Gonzalez C."/>
        </authorList>
    </citation>
    <scope>NUCLEOTIDE SEQUENCE</scope>
</reference>
<protein>
    <submittedName>
        <fullName evidence="2">Uncharacterized protein</fullName>
    </submittedName>
</protein>
<dbReference type="AlphaFoldDB" id="A0A0E9SYD7"/>
<name>A0A0E9SYD7_ANGAN</name>